<dbReference type="Proteomes" id="UP000029264">
    <property type="component" value="Unassembled WGS sequence"/>
</dbReference>
<dbReference type="PRINTS" id="PR01755">
    <property type="entry name" value="SECFTRNLCASE"/>
</dbReference>
<sequence>MLQILNFKNSVNFLRHAVPISIMSMILVIASFVSLGTKGINWGLDFTGGTSVVLNFSKPADLNSLRDLLADGPTESAIVQNFGSSRDVVVRLQTQQGTKSDDQVKLVMAAAEKQDPQVERKSVEFVGPQVGQELAEQGGMAVLVALICILLYVAFRFEWRLSLGAVAALAHDVIVTLGLFSVLQLEFDLTVLAGVLTVVGYSLNDTIVVFDRIRENFLKMRKAEPREVVNASITQTMSRTVITTGTTLITVVALYLKGGSMIHGFATALLMGIVVGTYSSIYVASFLAIRLGINREHMMPVQIEKEGADQPSMMP</sequence>
<comment type="subunit">
    <text evidence="10">Forms a complex with SecD. Part of the essential Sec protein translocation apparatus which comprises SecA, SecYEG and auxiliary proteins SecDF-YajC and YidC.</text>
</comment>
<keyword evidence="13" id="KW-1185">Reference proteome</keyword>
<evidence type="ECO:0000256" key="1">
    <source>
        <dbReference type="ARBA" id="ARBA00004651"/>
    </source>
</evidence>
<evidence type="ECO:0000256" key="3">
    <source>
        <dbReference type="ARBA" id="ARBA00022475"/>
    </source>
</evidence>
<dbReference type="GO" id="GO:0005886">
    <property type="term" value="C:plasma membrane"/>
    <property type="evidence" value="ECO:0007669"/>
    <property type="project" value="UniProtKB-SubCell"/>
</dbReference>
<dbReference type="STRING" id="1515746.HR45_12100"/>
<dbReference type="Pfam" id="PF07549">
    <property type="entry name" value="Sec_GG"/>
    <property type="match status" value="1"/>
</dbReference>
<comment type="similarity">
    <text evidence="9 10">Belongs to the SecD/SecF family. SecF subfamily.</text>
</comment>
<feature type="transmembrane region" description="Helical" evidence="10">
    <location>
        <begin position="262"/>
        <end position="289"/>
    </location>
</feature>
<evidence type="ECO:0000256" key="2">
    <source>
        <dbReference type="ARBA" id="ARBA00022448"/>
    </source>
</evidence>
<dbReference type="InterPro" id="IPR055344">
    <property type="entry name" value="SecD_SecF_C_bact"/>
</dbReference>
<evidence type="ECO:0000256" key="10">
    <source>
        <dbReference type="HAMAP-Rule" id="MF_01464"/>
    </source>
</evidence>
<dbReference type="OrthoDB" id="9774769at2"/>
<dbReference type="GO" id="GO:0043952">
    <property type="term" value="P:protein transport by the Sec complex"/>
    <property type="evidence" value="ECO:0007669"/>
    <property type="project" value="UniProtKB-UniRule"/>
</dbReference>
<keyword evidence="7 10" id="KW-0811">Translocation</keyword>
<dbReference type="AlphaFoldDB" id="A0A094LPR3"/>
<dbReference type="InterPro" id="IPR022813">
    <property type="entry name" value="SecD/SecF_arch_bac"/>
</dbReference>
<evidence type="ECO:0000256" key="5">
    <source>
        <dbReference type="ARBA" id="ARBA00022927"/>
    </source>
</evidence>
<evidence type="ECO:0000256" key="7">
    <source>
        <dbReference type="ARBA" id="ARBA00023010"/>
    </source>
</evidence>
<dbReference type="PANTHER" id="PTHR30081:SF8">
    <property type="entry name" value="PROTEIN TRANSLOCASE SUBUNIT SECF"/>
    <property type="match status" value="1"/>
</dbReference>
<protein>
    <recommendedName>
        <fullName evidence="10">Protein-export membrane protein SecF</fullName>
    </recommendedName>
</protein>
<dbReference type="RefSeq" id="WP_037443190.1">
    <property type="nucleotide sequence ID" value="NZ_JPEO01000008.1"/>
</dbReference>
<dbReference type="eggNOG" id="COG0341">
    <property type="taxonomic scope" value="Bacteria"/>
</dbReference>
<dbReference type="InterPro" id="IPR048634">
    <property type="entry name" value="SecD_SecF_C"/>
</dbReference>
<comment type="function">
    <text evidence="10">Part of the Sec protein translocase complex. Interacts with the SecYEG preprotein conducting channel. SecDF uses the proton motive force (PMF) to complete protein translocation after the ATP-dependent function of SecA.</text>
</comment>
<evidence type="ECO:0000256" key="9">
    <source>
        <dbReference type="ARBA" id="ARBA00060763"/>
    </source>
</evidence>
<feature type="transmembrane region" description="Helical" evidence="10">
    <location>
        <begin position="12"/>
        <end position="35"/>
    </location>
</feature>
<reference evidence="12 13" key="1">
    <citation type="submission" date="2014-06" db="EMBL/GenBank/DDBJ databases">
        <title>Shewanella sp. YQH10.</title>
        <authorList>
            <person name="Liu Y."/>
            <person name="Zeng R."/>
        </authorList>
    </citation>
    <scope>NUCLEOTIDE SEQUENCE [LARGE SCALE GENOMIC DNA]</scope>
    <source>
        <strain evidence="12 13">YQH10</strain>
    </source>
</reference>
<evidence type="ECO:0000256" key="8">
    <source>
        <dbReference type="ARBA" id="ARBA00023136"/>
    </source>
</evidence>
<dbReference type="HAMAP" id="MF_01464_B">
    <property type="entry name" value="SecF_B"/>
    <property type="match status" value="1"/>
</dbReference>
<feature type="transmembrane region" description="Helical" evidence="10">
    <location>
        <begin position="189"/>
        <end position="210"/>
    </location>
</feature>
<keyword evidence="8 10" id="KW-0472">Membrane</keyword>
<proteinExistence type="inferred from homology"/>
<evidence type="ECO:0000313" key="13">
    <source>
        <dbReference type="Proteomes" id="UP000029264"/>
    </source>
</evidence>
<dbReference type="InterPro" id="IPR022646">
    <property type="entry name" value="SecD/SecF_CS"/>
</dbReference>
<gene>
    <name evidence="10" type="primary">secF</name>
    <name evidence="12" type="ORF">HR45_12100</name>
</gene>
<feature type="transmembrane region" description="Helical" evidence="10">
    <location>
        <begin position="162"/>
        <end position="183"/>
    </location>
</feature>
<dbReference type="GO" id="GO:0006605">
    <property type="term" value="P:protein targeting"/>
    <property type="evidence" value="ECO:0007669"/>
    <property type="project" value="UniProtKB-UniRule"/>
</dbReference>
<dbReference type="EMBL" id="JPEO01000008">
    <property type="protein sequence ID" value="KFZ37148.1"/>
    <property type="molecule type" value="Genomic_DNA"/>
</dbReference>
<accession>A0A094LPR3</accession>
<feature type="transmembrane region" description="Helical" evidence="10">
    <location>
        <begin position="231"/>
        <end position="256"/>
    </location>
</feature>
<evidence type="ECO:0000256" key="6">
    <source>
        <dbReference type="ARBA" id="ARBA00022989"/>
    </source>
</evidence>
<dbReference type="PANTHER" id="PTHR30081">
    <property type="entry name" value="PROTEIN-EXPORT MEMBRANE PROTEIN SEC"/>
    <property type="match status" value="1"/>
</dbReference>
<keyword evidence="4 10" id="KW-0812">Transmembrane</keyword>
<dbReference type="GO" id="GO:0015450">
    <property type="term" value="F:protein-transporting ATPase activity"/>
    <property type="evidence" value="ECO:0007669"/>
    <property type="project" value="InterPro"/>
</dbReference>
<dbReference type="SUPFAM" id="SSF82866">
    <property type="entry name" value="Multidrug efflux transporter AcrB transmembrane domain"/>
    <property type="match status" value="1"/>
</dbReference>
<dbReference type="Gene3D" id="1.20.1640.10">
    <property type="entry name" value="Multidrug efflux transporter AcrB transmembrane domain"/>
    <property type="match status" value="1"/>
</dbReference>
<dbReference type="InterPro" id="IPR022645">
    <property type="entry name" value="SecD/SecF_bac"/>
</dbReference>
<organism evidence="12 13">
    <name type="scientific">Shewanella mangrovi</name>
    <dbReference type="NCBI Taxonomy" id="1515746"/>
    <lineage>
        <taxon>Bacteria</taxon>
        <taxon>Pseudomonadati</taxon>
        <taxon>Pseudomonadota</taxon>
        <taxon>Gammaproteobacteria</taxon>
        <taxon>Alteromonadales</taxon>
        <taxon>Shewanellaceae</taxon>
        <taxon>Shewanella</taxon>
    </lineage>
</organism>
<keyword evidence="3 10" id="KW-1003">Cell membrane</keyword>
<comment type="caution">
    <text evidence="12">The sequence shown here is derived from an EMBL/GenBank/DDBJ whole genome shotgun (WGS) entry which is preliminary data.</text>
</comment>
<evidence type="ECO:0000259" key="11">
    <source>
        <dbReference type="Pfam" id="PF02355"/>
    </source>
</evidence>
<keyword evidence="6 10" id="KW-1133">Transmembrane helix</keyword>
<feature type="domain" description="Protein export membrane protein SecD/SecF C-terminal" evidence="11">
    <location>
        <begin position="110"/>
        <end position="291"/>
    </location>
</feature>
<comment type="subcellular location">
    <subcellularLocation>
        <location evidence="1 10">Cell membrane</location>
        <topology evidence="1 10">Multi-pass membrane protein</topology>
    </subcellularLocation>
</comment>
<evidence type="ECO:0000313" key="12">
    <source>
        <dbReference type="EMBL" id="KFZ37148.1"/>
    </source>
</evidence>
<name>A0A094LPR3_9GAMM</name>
<keyword evidence="5 10" id="KW-0653">Protein transport</keyword>
<dbReference type="NCBIfam" id="TIGR00966">
    <property type="entry name" value="transloc_SecF"/>
    <property type="match status" value="1"/>
</dbReference>
<dbReference type="InterPro" id="IPR005665">
    <property type="entry name" value="SecF_bac"/>
</dbReference>
<dbReference type="FunFam" id="1.20.1640.10:FF:000006">
    <property type="entry name" value="Protein-export membrane protein SecF"/>
    <property type="match status" value="1"/>
</dbReference>
<dbReference type="NCBIfam" id="TIGR00916">
    <property type="entry name" value="2A0604s01"/>
    <property type="match status" value="1"/>
</dbReference>
<keyword evidence="2 10" id="KW-0813">Transport</keyword>
<dbReference type="GO" id="GO:0065002">
    <property type="term" value="P:intracellular protein transmembrane transport"/>
    <property type="evidence" value="ECO:0007669"/>
    <property type="project" value="UniProtKB-UniRule"/>
</dbReference>
<evidence type="ECO:0000256" key="4">
    <source>
        <dbReference type="ARBA" id="ARBA00022692"/>
    </source>
</evidence>
<feature type="transmembrane region" description="Helical" evidence="10">
    <location>
        <begin position="138"/>
        <end position="155"/>
    </location>
</feature>
<dbReference type="Pfam" id="PF02355">
    <property type="entry name" value="SecD_SecF_C"/>
    <property type="match status" value="1"/>
</dbReference>